<evidence type="ECO:0000313" key="2">
    <source>
        <dbReference type="Proteomes" id="UP000652761"/>
    </source>
</evidence>
<organism evidence="1 2">
    <name type="scientific">Colocasia esculenta</name>
    <name type="common">Wild taro</name>
    <name type="synonym">Arum esculentum</name>
    <dbReference type="NCBI Taxonomy" id="4460"/>
    <lineage>
        <taxon>Eukaryota</taxon>
        <taxon>Viridiplantae</taxon>
        <taxon>Streptophyta</taxon>
        <taxon>Embryophyta</taxon>
        <taxon>Tracheophyta</taxon>
        <taxon>Spermatophyta</taxon>
        <taxon>Magnoliopsida</taxon>
        <taxon>Liliopsida</taxon>
        <taxon>Araceae</taxon>
        <taxon>Aroideae</taxon>
        <taxon>Colocasieae</taxon>
        <taxon>Colocasia</taxon>
    </lineage>
</organism>
<name>A0A843XE89_COLES</name>
<gene>
    <name evidence="1" type="ORF">Taro_050470</name>
</gene>
<protein>
    <submittedName>
        <fullName evidence="1">Uncharacterized protein</fullName>
    </submittedName>
</protein>
<dbReference type="Proteomes" id="UP000652761">
    <property type="component" value="Unassembled WGS sequence"/>
</dbReference>
<evidence type="ECO:0000313" key="1">
    <source>
        <dbReference type="EMBL" id="MQM17497.1"/>
    </source>
</evidence>
<proteinExistence type="predicted"/>
<comment type="caution">
    <text evidence="1">The sequence shown here is derived from an EMBL/GenBank/DDBJ whole genome shotgun (WGS) entry which is preliminary data.</text>
</comment>
<dbReference type="EMBL" id="NMUH01007585">
    <property type="protein sequence ID" value="MQM17497.1"/>
    <property type="molecule type" value="Genomic_DNA"/>
</dbReference>
<reference evidence="1" key="1">
    <citation type="submission" date="2017-07" db="EMBL/GenBank/DDBJ databases">
        <title>Taro Niue Genome Assembly and Annotation.</title>
        <authorList>
            <person name="Atibalentja N."/>
            <person name="Keating K."/>
            <person name="Fields C.J."/>
        </authorList>
    </citation>
    <scope>NUCLEOTIDE SEQUENCE</scope>
    <source>
        <strain evidence="1">Niue_2</strain>
        <tissue evidence="1">Leaf</tissue>
    </source>
</reference>
<dbReference type="AlphaFoldDB" id="A0A843XE89"/>
<keyword evidence="2" id="KW-1185">Reference proteome</keyword>
<sequence length="95" mass="10669">MLRTTLFAPFVDSNHRAIFKMTLIEKIAQTYKGTSNFQIIKHLKLATKEKTTITCVSQEKMHVQTEGVAAPPDPALMALLQGLGDESRLLLERLE</sequence>
<accession>A0A843XE89</accession>